<keyword evidence="1" id="KW-0472">Membrane</keyword>
<organism evidence="2">
    <name type="scientific">hydrothermal vent metagenome</name>
    <dbReference type="NCBI Taxonomy" id="652676"/>
    <lineage>
        <taxon>unclassified sequences</taxon>
        <taxon>metagenomes</taxon>
        <taxon>ecological metagenomes</taxon>
    </lineage>
</organism>
<feature type="transmembrane region" description="Helical" evidence="1">
    <location>
        <begin position="23"/>
        <end position="43"/>
    </location>
</feature>
<dbReference type="EMBL" id="UOGF01000096">
    <property type="protein sequence ID" value="VAX32758.1"/>
    <property type="molecule type" value="Genomic_DNA"/>
</dbReference>
<keyword evidence="1" id="KW-0812">Transmembrane</keyword>
<keyword evidence="1" id="KW-1133">Transmembrane helix</keyword>
<evidence type="ECO:0008006" key="3">
    <source>
        <dbReference type="Google" id="ProtNLM"/>
    </source>
</evidence>
<proteinExistence type="predicted"/>
<name>A0A3B1D9Y3_9ZZZZ</name>
<evidence type="ECO:0000256" key="1">
    <source>
        <dbReference type="SAM" id="Phobius"/>
    </source>
</evidence>
<sequence>MWIIKYLEKIIENPDEMAKVKKFFLYFGGGLILLDAVLIFLHMTHPHFLWDWIPGFSSLYGFISTYLIIVISKWIGHTFLMKSEDYYD</sequence>
<reference evidence="2" key="1">
    <citation type="submission" date="2018-06" db="EMBL/GenBank/DDBJ databases">
        <authorList>
            <person name="Zhirakovskaya E."/>
        </authorList>
    </citation>
    <scope>NUCLEOTIDE SEQUENCE</scope>
</reference>
<gene>
    <name evidence="2" type="ORF">MNBD_NITROSPIRAE01-1557</name>
</gene>
<feature type="transmembrane region" description="Helical" evidence="1">
    <location>
        <begin position="55"/>
        <end position="75"/>
    </location>
</feature>
<dbReference type="AlphaFoldDB" id="A0A3B1D9Y3"/>
<accession>A0A3B1D9Y3</accession>
<protein>
    <recommendedName>
        <fullName evidence="3">2TM domain-containing protein</fullName>
    </recommendedName>
</protein>
<evidence type="ECO:0000313" key="2">
    <source>
        <dbReference type="EMBL" id="VAX32758.1"/>
    </source>
</evidence>